<evidence type="ECO:0008006" key="3">
    <source>
        <dbReference type="Google" id="ProtNLM"/>
    </source>
</evidence>
<dbReference type="RefSeq" id="WP_305755612.1">
    <property type="nucleotide sequence ID" value="NZ_JAPCKK010000017.1"/>
</dbReference>
<dbReference type="Proteomes" id="UP001241848">
    <property type="component" value="Unassembled WGS sequence"/>
</dbReference>
<proteinExistence type="predicted"/>
<gene>
    <name evidence="1" type="ORF">OIN60_14615</name>
</gene>
<evidence type="ECO:0000313" key="2">
    <source>
        <dbReference type="Proteomes" id="UP001241848"/>
    </source>
</evidence>
<comment type="caution">
    <text evidence="1">The sequence shown here is derived from an EMBL/GenBank/DDBJ whole genome shotgun (WGS) entry which is preliminary data.</text>
</comment>
<dbReference type="EMBL" id="JAPCKK010000017">
    <property type="protein sequence ID" value="MDP4097989.1"/>
    <property type="molecule type" value="Genomic_DNA"/>
</dbReference>
<reference evidence="1 2" key="1">
    <citation type="submission" date="2022-10" db="EMBL/GenBank/DDBJ databases">
        <title>Paenibacillus description and whole genome data of maize root bacterial community.</title>
        <authorList>
            <person name="Marton D."/>
            <person name="Farkas M."/>
            <person name="Cserhati M."/>
        </authorList>
    </citation>
    <scope>NUCLEOTIDE SEQUENCE [LARGE SCALE GENOMIC DNA]</scope>
    <source>
        <strain evidence="1 2">P96</strain>
    </source>
</reference>
<accession>A0ABT9FTJ8</accession>
<protein>
    <recommendedName>
        <fullName evidence="3">ABC transporter ATP-binding protein</fullName>
    </recommendedName>
</protein>
<name>A0ABT9FTJ8_9BACL</name>
<sequence>MQLTQNQRETAQKDSRSMLVIDDVGKIYPNDTVAVQHADLHGAGRVSRRDGMMG</sequence>
<organism evidence="1 2">
    <name type="scientific">Paenibacillus zeirhizosphaerae</name>
    <dbReference type="NCBI Taxonomy" id="2987519"/>
    <lineage>
        <taxon>Bacteria</taxon>
        <taxon>Bacillati</taxon>
        <taxon>Bacillota</taxon>
        <taxon>Bacilli</taxon>
        <taxon>Bacillales</taxon>
        <taxon>Paenibacillaceae</taxon>
        <taxon>Paenibacillus</taxon>
    </lineage>
</organism>
<evidence type="ECO:0000313" key="1">
    <source>
        <dbReference type="EMBL" id="MDP4097989.1"/>
    </source>
</evidence>
<keyword evidence="2" id="KW-1185">Reference proteome</keyword>